<feature type="domain" description="Dienelactone hydrolase" evidence="1">
    <location>
        <begin position="21"/>
        <end position="132"/>
    </location>
</feature>
<evidence type="ECO:0000259" key="1">
    <source>
        <dbReference type="Pfam" id="PF01738"/>
    </source>
</evidence>
<dbReference type="GO" id="GO:0016787">
    <property type="term" value="F:hydrolase activity"/>
    <property type="evidence" value="ECO:0007669"/>
    <property type="project" value="UniProtKB-KW"/>
</dbReference>
<protein>
    <submittedName>
        <fullName evidence="2">Alpha/beta hydrolase</fullName>
    </submittedName>
</protein>
<comment type="caution">
    <text evidence="2">The sequence shown here is derived from an EMBL/GenBank/DDBJ whole genome shotgun (WGS) entry which is preliminary data.</text>
</comment>
<dbReference type="RefSeq" id="WP_262095715.1">
    <property type="nucleotide sequence ID" value="NZ_JAOEGN010000003.1"/>
</dbReference>
<sequence length="229" mass="26702">MTDLKIPYVEKLHDQPKGLFFIMHGHFGNKTFSNFLGLADKIFDLGYDVVSVDAYKHGDRKAVPYFENDPVLTTIEMLTVIEHTLSDIVYLYKTNYQNRTDKVSIVGTSMGGHIAYLLNRYLPIEFCIPIIGTPNLGLHYETKKKKILKERYTLIEEQVNRLTLKKEEFTPRFAFALQGDYDDTVSKEPSKAFIESFRKEQYIYKSYPCGHDLTQEMIEDIIQYVRMKV</sequence>
<gene>
    <name evidence="2" type="ORF">N7603_02265</name>
</gene>
<dbReference type="InterPro" id="IPR002925">
    <property type="entry name" value="Dienelactn_hydro"/>
</dbReference>
<dbReference type="SUPFAM" id="SSF53474">
    <property type="entry name" value="alpha/beta-Hydrolases"/>
    <property type="match status" value="1"/>
</dbReference>
<organism evidence="2 3">
    <name type="scientific">Paracholeplasma vituli</name>
    <dbReference type="NCBI Taxonomy" id="69473"/>
    <lineage>
        <taxon>Bacteria</taxon>
        <taxon>Bacillati</taxon>
        <taxon>Mycoplasmatota</taxon>
        <taxon>Mollicutes</taxon>
        <taxon>Acholeplasmatales</taxon>
        <taxon>Acholeplasmataceae</taxon>
        <taxon>Paracholeplasma</taxon>
    </lineage>
</organism>
<keyword evidence="2" id="KW-0378">Hydrolase</keyword>
<dbReference type="Gene3D" id="3.40.50.1820">
    <property type="entry name" value="alpha/beta hydrolase"/>
    <property type="match status" value="1"/>
</dbReference>
<accession>A0ABT2PVZ9</accession>
<dbReference type="EMBL" id="JAOEGN010000003">
    <property type="protein sequence ID" value="MCU0104479.1"/>
    <property type="molecule type" value="Genomic_DNA"/>
</dbReference>
<dbReference type="Proteomes" id="UP001209076">
    <property type="component" value="Unassembled WGS sequence"/>
</dbReference>
<reference evidence="3" key="1">
    <citation type="submission" date="2023-07" db="EMBL/GenBank/DDBJ databases">
        <title>Novel Mycoplasma species identified in domestic and wild animals.</title>
        <authorList>
            <person name="Volokhov D.V."/>
            <person name="Furtak V.A."/>
            <person name="Zagorodnyaya T.A."/>
        </authorList>
    </citation>
    <scope>NUCLEOTIDE SEQUENCE [LARGE SCALE GENOMIC DNA]</scope>
    <source>
        <strain evidence="3">92-19</strain>
    </source>
</reference>
<evidence type="ECO:0000313" key="3">
    <source>
        <dbReference type="Proteomes" id="UP001209076"/>
    </source>
</evidence>
<proteinExistence type="predicted"/>
<dbReference type="Pfam" id="PF01738">
    <property type="entry name" value="DLH"/>
    <property type="match status" value="1"/>
</dbReference>
<evidence type="ECO:0000313" key="2">
    <source>
        <dbReference type="EMBL" id="MCU0104479.1"/>
    </source>
</evidence>
<dbReference type="InterPro" id="IPR029058">
    <property type="entry name" value="AB_hydrolase_fold"/>
</dbReference>
<name>A0ABT2PVZ9_9MOLU</name>
<keyword evidence="3" id="KW-1185">Reference proteome</keyword>